<name>A0AA38IPZ2_9CUCU</name>
<dbReference type="PANTHER" id="PTHR31649:SF1">
    <property type="entry name" value="FARNESOIC ACID O-METHYL TRANSFERASE DOMAIN-CONTAINING PROTEIN"/>
    <property type="match status" value="1"/>
</dbReference>
<proteinExistence type="predicted"/>
<gene>
    <name evidence="1" type="ORF">Zmor_010062</name>
</gene>
<dbReference type="Pfam" id="PF11901">
    <property type="entry name" value="DM9"/>
    <property type="match status" value="1"/>
</dbReference>
<reference evidence="1" key="1">
    <citation type="journal article" date="2023" name="G3 (Bethesda)">
        <title>Whole genome assemblies of Zophobas morio and Tenebrio molitor.</title>
        <authorList>
            <person name="Kaur S."/>
            <person name="Stinson S.A."/>
            <person name="diCenzo G.C."/>
        </authorList>
    </citation>
    <scope>NUCLEOTIDE SEQUENCE</scope>
    <source>
        <strain evidence="1">QUZm001</strain>
    </source>
</reference>
<dbReference type="EMBL" id="JALNTZ010000003">
    <property type="protein sequence ID" value="KAJ3658317.1"/>
    <property type="molecule type" value="Genomic_DNA"/>
</dbReference>
<dbReference type="InterPro" id="IPR006616">
    <property type="entry name" value="DM9_repeat"/>
</dbReference>
<organism evidence="1 2">
    <name type="scientific">Zophobas morio</name>
    <dbReference type="NCBI Taxonomy" id="2755281"/>
    <lineage>
        <taxon>Eukaryota</taxon>
        <taxon>Metazoa</taxon>
        <taxon>Ecdysozoa</taxon>
        <taxon>Arthropoda</taxon>
        <taxon>Hexapoda</taxon>
        <taxon>Insecta</taxon>
        <taxon>Pterygota</taxon>
        <taxon>Neoptera</taxon>
        <taxon>Endopterygota</taxon>
        <taxon>Coleoptera</taxon>
        <taxon>Polyphaga</taxon>
        <taxon>Cucujiformia</taxon>
        <taxon>Tenebrionidae</taxon>
        <taxon>Zophobas</taxon>
    </lineage>
</organism>
<dbReference type="PANTHER" id="PTHR31649">
    <property type="entry name" value="AGAP009604-PA"/>
    <property type="match status" value="1"/>
</dbReference>
<protein>
    <submittedName>
        <fullName evidence="1">Uncharacterized protein</fullName>
    </submittedName>
</protein>
<evidence type="ECO:0000313" key="1">
    <source>
        <dbReference type="EMBL" id="KAJ3658317.1"/>
    </source>
</evidence>
<accession>A0AA38IPZ2</accession>
<dbReference type="Proteomes" id="UP001168821">
    <property type="component" value="Unassembled WGS sequence"/>
</dbReference>
<sequence length="125" mass="14282">MTEMSLFRWVDCCITDDNVPSTALPVEHKIAHLPHNGKTHCVHNYQILCLNHFKWVSDHDGRVQGAVKTGSNKNGVPLFLGRVFHEGSWIVGMINPRYDTCFYPYKGKSLEANKHEALVGHFYEE</sequence>
<comment type="caution">
    <text evidence="1">The sequence shown here is derived from an EMBL/GenBank/DDBJ whole genome shotgun (WGS) entry which is preliminary data.</text>
</comment>
<dbReference type="AlphaFoldDB" id="A0AA38IPZ2"/>
<keyword evidence="2" id="KW-1185">Reference proteome</keyword>
<evidence type="ECO:0000313" key="2">
    <source>
        <dbReference type="Proteomes" id="UP001168821"/>
    </source>
</evidence>
<dbReference type="SMART" id="SM00696">
    <property type="entry name" value="DM9"/>
    <property type="match status" value="1"/>
</dbReference>